<evidence type="ECO:0000313" key="2">
    <source>
        <dbReference type="Proteomes" id="UP001283361"/>
    </source>
</evidence>
<name>A0AAE1D8L9_9GAST</name>
<dbReference type="AlphaFoldDB" id="A0AAE1D8L9"/>
<dbReference type="Proteomes" id="UP001283361">
    <property type="component" value="Unassembled WGS sequence"/>
</dbReference>
<proteinExistence type="predicted"/>
<evidence type="ECO:0000313" key="1">
    <source>
        <dbReference type="EMBL" id="KAK3760785.1"/>
    </source>
</evidence>
<sequence>MVGFDWREFSRATSRNRNRQAASLELHINIKTILGDVKVGKQASQTLPSCVDHRYLKPCPSHQAKLGKVRTTTHCSRTKRNLERCAPPLTAGPRTAAGEAIQERQQRTVVGSGLGSLAEVHCELCLGRTQEASIIKDGRGGEGKTPL</sequence>
<keyword evidence="2" id="KW-1185">Reference proteome</keyword>
<protein>
    <submittedName>
        <fullName evidence="1">Uncharacterized protein</fullName>
    </submittedName>
</protein>
<reference evidence="1" key="1">
    <citation type="journal article" date="2023" name="G3 (Bethesda)">
        <title>A reference genome for the long-term kleptoplast-retaining sea slug Elysia crispata morphotype clarki.</title>
        <authorList>
            <person name="Eastman K.E."/>
            <person name="Pendleton A.L."/>
            <person name="Shaikh M.A."/>
            <person name="Suttiyut T."/>
            <person name="Ogas R."/>
            <person name="Tomko P."/>
            <person name="Gavelis G."/>
            <person name="Widhalm J.R."/>
            <person name="Wisecaver J.H."/>
        </authorList>
    </citation>
    <scope>NUCLEOTIDE SEQUENCE</scope>
    <source>
        <strain evidence="1">ECLA1</strain>
    </source>
</reference>
<gene>
    <name evidence="1" type="ORF">RRG08_020885</name>
</gene>
<organism evidence="1 2">
    <name type="scientific">Elysia crispata</name>
    <name type="common">lettuce slug</name>
    <dbReference type="NCBI Taxonomy" id="231223"/>
    <lineage>
        <taxon>Eukaryota</taxon>
        <taxon>Metazoa</taxon>
        <taxon>Spiralia</taxon>
        <taxon>Lophotrochozoa</taxon>
        <taxon>Mollusca</taxon>
        <taxon>Gastropoda</taxon>
        <taxon>Heterobranchia</taxon>
        <taxon>Euthyneura</taxon>
        <taxon>Panpulmonata</taxon>
        <taxon>Sacoglossa</taxon>
        <taxon>Placobranchoidea</taxon>
        <taxon>Plakobranchidae</taxon>
        <taxon>Elysia</taxon>
    </lineage>
</organism>
<dbReference type="EMBL" id="JAWDGP010004951">
    <property type="protein sequence ID" value="KAK3760785.1"/>
    <property type="molecule type" value="Genomic_DNA"/>
</dbReference>
<accession>A0AAE1D8L9</accession>
<comment type="caution">
    <text evidence="1">The sequence shown here is derived from an EMBL/GenBank/DDBJ whole genome shotgun (WGS) entry which is preliminary data.</text>
</comment>